<comment type="caution">
    <text evidence="2">The sequence shown here is derived from an EMBL/GenBank/DDBJ whole genome shotgun (WGS) entry which is preliminary data.</text>
</comment>
<proteinExistence type="predicted"/>
<organism evidence="2">
    <name type="scientific">marine sediment metagenome</name>
    <dbReference type="NCBI Taxonomy" id="412755"/>
    <lineage>
        <taxon>unclassified sequences</taxon>
        <taxon>metagenomes</taxon>
        <taxon>ecological metagenomes</taxon>
    </lineage>
</organism>
<dbReference type="EMBL" id="BARS01020107">
    <property type="protein sequence ID" value="GAG03434.1"/>
    <property type="molecule type" value="Genomic_DNA"/>
</dbReference>
<accession>X0UCB4</accession>
<feature type="compositionally biased region" description="Basic and acidic residues" evidence="1">
    <location>
        <begin position="1"/>
        <end position="11"/>
    </location>
</feature>
<reference evidence="2" key="1">
    <citation type="journal article" date="2014" name="Front. Microbiol.">
        <title>High frequency of phylogenetically diverse reductive dehalogenase-homologous genes in deep subseafloor sedimentary metagenomes.</title>
        <authorList>
            <person name="Kawai M."/>
            <person name="Futagami T."/>
            <person name="Toyoda A."/>
            <person name="Takaki Y."/>
            <person name="Nishi S."/>
            <person name="Hori S."/>
            <person name="Arai W."/>
            <person name="Tsubouchi T."/>
            <person name="Morono Y."/>
            <person name="Uchiyama I."/>
            <person name="Ito T."/>
            <person name="Fujiyama A."/>
            <person name="Inagaki F."/>
            <person name="Takami H."/>
        </authorList>
    </citation>
    <scope>NUCLEOTIDE SEQUENCE</scope>
    <source>
        <strain evidence="2">Expedition CK06-06</strain>
    </source>
</reference>
<sequence>MTSRHNDKFIVDKSQPTVDVGPDSELAETIRTGFQIDWESFSNIKQLASGQP</sequence>
<name>X0UCB4_9ZZZZ</name>
<protein>
    <submittedName>
        <fullName evidence="2">Uncharacterized protein</fullName>
    </submittedName>
</protein>
<evidence type="ECO:0000313" key="2">
    <source>
        <dbReference type="EMBL" id="GAG03434.1"/>
    </source>
</evidence>
<evidence type="ECO:0000256" key="1">
    <source>
        <dbReference type="SAM" id="MobiDB-lite"/>
    </source>
</evidence>
<feature type="region of interest" description="Disordered" evidence="1">
    <location>
        <begin position="1"/>
        <end position="22"/>
    </location>
</feature>
<gene>
    <name evidence="2" type="ORF">S01H1_32470</name>
</gene>
<dbReference type="AlphaFoldDB" id="X0UCB4"/>